<protein>
    <submittedName>
        <fullName evidence="2">Uncharacterized protein</fullName>
    </submittedName>
</protein>
<accession>A0ABV1NWS1</accession>
<dbReference type="RefSeq" id="WP_349804185.1">
    <property type="nucleotide sequence ID" value="NZ_JBEGDP010000005.1"/>
</dbReference>
<feature type="transmembrane region" description="Helical" evidence="1">
    <location>
        <begin position="53"/>
        <end position="72"/>
    </location>
</feature>
<evidence type="ECO:0000256" key="1">
    <source>
        <dbReference type="SAM" id="Phobius"/>
    </source>
</evidence>
<proteinExistence type="predicted"/>
<evidence type="ECO:0000313" key="3">
    <source>
        <dbReference type="Proteomes" id="UP001482520"/>
    </source>
</evidence>
<keyword evidence="1" id="KW-0812">Transmembrane</keyword>
<dbReference type="Proteomes" id="UP001482520">
    <property type="component" value="Unassembled WGS sequence"/>
</dbReference>
<evidence type="ECO:0000313" key="2">
    <source>
        <dbReference type="EMBL" id="MEQ7846966.1"/>
    </source>
</evidence>
<keyword evidence="3" id="KW-1185">Reference proteome</keyword>
<comment type="caution">
    <text evidence="2">The sequence shown here is derived from an EMBL/GenBank/DDBJ whole genome shotgun (WGS) entry which is preliminary data.</text>
</comment>
<keyword evidence="1" id="KW-1133">Transmembrane helix</keyword>
<gene>
    <name evidence="2" type="ORF">V6R90_06715</name>
</gene>
<name>A0ABV1NWS1_9ACTN</name>
<sequence length="98" mass="10746">MTLILPWNESLHQTRHATLATVILIAHMPDVSSVADAVATANPDDLDQYGGDLFHAVLALVLLLLIQVLNLYKPTGMTPYGWRKAQRERTARASATPV</sequence>
<reference evidence="2 3" key="1">
    <citation type="submission" date="2024-02" db="EMBL/GenBank/DDBJ databases">
        <title>Full genome sequence of Nocardioides kribbensis.</title>
        <authorList>
            <person name="Poletto B.L."/>
            <person name="Silva G."/>
            <person name="Galante D."/>
            <person name="Campos K.R."/>
            <person name="Santos M.B.N."/>
            <person name="Sacchi C.T."/>
        </authorList>
    </citation>
    <scope>NUCLEOTIDE SEQUENCE [LARGE SCALE GENOMIC DNA]</scope>
    <source>
        <strain evidence="2 3">O4R</strain>
    </source>
</reference>
<dbReference type="EMBL" id="JBEGDP010000005">
    <property type="protein sequence ID" value="MEQ7846966.1"/>
    <property type="molecule type" value="Genomic_DNA"/>
</dbReference>
<keyword evidence="1" id="KW-0472">Membrane</keyword>
<organism evidence="2 3">
    <name type="scientific">Nocardioides kribbensis</name>
    <dbReference type="NCBI Taxonomy" id="305517"/>
    <lineage>
        <taxon>Bacteria</taxon>
        <taxon>Bacillati</taxon>
        <taxon>Actinomycetota</taxon>
        <taxon>Actinomycetes</taxon>
        <taxon>Propionibacteriales</taxon>
        <taxon>Nocardioidaceae</taxon>
        <taxon>Nocardioides</taxon>
    </lineage>
</organism>